<dbReference type="AlphaFoldDB" id="A0A5C3MZ84"/>
<feature type="region of interest" description="Disordered" evidence="1">
    <location>
        <begin position="1"/>
        <end position="20"/>
    </location>
</feature>
<dbReference type="EMBL" id="ML213513">
    <property type="protein sequence ID" value="TFK50644.1"/>
    <property type="molecule type" value="Genomic_DNA"/>
</dbReference>
<evidence type="ECO:0000313" key="2">
    <source>
        <dbReference type="EMBL" id="TFK50644.1"/>
    </source>
</evidence>
<accession>A0A5C3MZ84</accession>
<gene>
    <name evidence="2" type="ORF">OE88DRAFT_1661191</name>
</gene>
<organism evidence="2 3">
    <name type="scientific">Heliocybe sulcata</name>
    <dbReference type="NCBI Taxonomy" id="5364"/>
    <lineage>
        <taxon>Eukaryota</taxon>
        <taxon>Fungi</taxon>
        <taxon>Dikarya</taxon>
        <taxon>Basidiomycota</taxon>
        <taxon>Agaricomycotina</taxon>
        <taxon>Agaricomycetes</taxon>
        <taxon>Gloeophyllales</taxon>
        <taxon>Gloeophyllaceae</taxon>
        <taxon>Heliocybe</taxon>
    </lineage>
</organism>
<proteinExistence type="predicted"/>
<evidence type="ECO:0000256" key="1">
    <source>
        <dbReference type="SAM" id="MobiDB-lite"/>
    </source>
</evidence>
<sequence>MEKERPSHPSTDPAAGSRMMIASDSATLQFHPSDLLALRRFHSVAAEQAWH</sequence>
<evidence type="ECO:0000313" key="3">
    <source>
        <dbReference type="Proteomes" id="UP000305948"/>
    </source>
</evidence>
<name>A0A5C3MZ84_9AGAM</name>
<dbReference type="Proteomes" id="UP000305948">
    <property type="component" value="Unassembled WGS sequence"/>
</dbReference>
<keyword evidence="3" id="KW-1185">Reference proteome</keyword>
<protein>
    <submittedName>
        <fullName evidence="2">Uncharacterized protein</fullName>
    </submittedName>
</protein>
<reference evidence="2 3" key="1">
    <citation type="journal article" date="2019" name="Nat. Ecol. Evol.">
        <title>Megaphylogeny resolves global patterns of mushroom evolution.</title>
        <authorList>
            <person name="Varga T."/>
            <person name="Krizsan K."/>
            <person name="Foldi C."/>
            <person name="Dima B."/>
            <person name="Sanchez-Garcia M."/>
            <person name="Sanchez-Ramirez S."/>
            <person name="Szollosi G.J."/>
            <person name="Szarkandi J.G."/>
            <person name="Papp V."/>
            <person name="Albert L."/>
            <person name="Andreopoulos W."/>
            <person name="Angelini C."/>
            <person name="Antonin V."/>
            <person name="Barry K.W."/>
            <person name="Bougher N.L."/>
            <person name="Buchanan P."/>
            <person name="Buyck B."/>
            <person name="Bense V."/>
            <person name="Catcheside P."/>
            <person name="Chovatia M."/>
            <person name="Cooper J."/>
            <person name="Damon W."/>
            <person name="Desjardin D."/>
            <person name="Finy P."/>
            <person name="Geml J."/>
            <person name="Haridas S."/>
            <person name="Hughes K."/>
            <person name="Justo A."/>
            <person name="Karasinski D."/>
            <person name="Kautmanova I."/>
            <person name="Kiss B."/>
            <person name="Kocsube S."/>
            <person name="Kotiranta H."/>
            <person name="LaButti K.M."/>
            <person name="Lechner B.E."/>
            <person name="Liimatainen K."/>
            <person name="Lipzen A."/>
            <person name="Lukacs Z."/>
            <person name="Mihaltcheva S."/>
            <person name="Morgado L.N."/>
            <person name="Niskanen T."/>
            <person name="Noordeloos M.E."/>
            <person name="Ohm R.A."/>
            <person name="Ortiz-Santana B."/>
            <person name="Ovrebo C."/>
            <person name="Racz N."/>
            <person name="Riley R."/>
            <person name="Savchenko A."/>
            <person name="Shiryaev A."/>
            <person name="Soop K."/>
            <person name="Spirin V."/>
            <person name="Szebenyi C."/>
            <person name="Tomsovsky M."/>
            <person name="Tulloss R.E."/>
            <person name="Uehling J."/>
            <person name="Grigoriev I.V."/>
            <person name="Vagvolgyi C."/>
            <person name="Papp T."/>
            <person name="Martin F.M."/>
            <person name="Miettinen O."/>
            <person name="Hibbett D.S."/>
            <person name="Nagy L.G."/>
        </authorList>
    </citation>
    <scope>NUCLEOTIDE SEQUENCE [LARGE SCALE GENOMIC DNA]</scope>
    <source>
        <strain evidence="2 3">OMC1185</strain>
    </source>
</reference>